<proteinExistence type="predicted"/>
<dbReference type="InterPro" id="IPR038468">
    <property type="entry name" value="MmpS_C"/>
</dbReference>
<dbReference type="AlphaFoldDB" id="A0A846WG23"/>
<evidence type="ECO:0000256" key="1">
    <source>
        <dbReference type="SAM" id="MobiDB-lite"/>
    </source>
</evidence>
<feature type="compositionally biased region" description="Low complexity" evidence="1">
    <location>
        <begin position="24"/>
        <end position="57"/>
    </location>
</feature>
<accession>A0A846WG23</accession>
<gene>
    <name evidence="2" type="ORF">HGA05_04020</name>
</gene>
<feature type="region of interest" description="Disordered" evidence="1">
    <location>
        <begin position="20"/>
        <end position="57"/>
    </location>
</feature>
<dbReference type="Gene3D" id="2.60.40.2880">
    <property type="entry name" value="MmpS1-5, C-terminal soluble domain"/>
    <property type="match status" value="1"/>
</dbReference>
<reference evidence="2 3" key="1">
    <citation type="submission" date="2020-04" db="EMBL/GenBank/DDBJ databases">
        <title>MicrobeNet Type strains.</title>
        <authorList>
            <person name="Nicholson A.C."/>
        </authorList>
    </citation>
    <scope>NUCLEOTIDE SEQUENCE [LARGE SCALE GENOMIC DNA]</scope>
    <source>
        <strain evidence="2 3">ATCC BAA-14</strain>
    </source>
</reference>
<evidence type="ECO:0000313" key="3">
    <source>
        <dbReference type="Proteomes" id="UP000563898"/>
    </source>
</evidence>
<dbReference type="Proteomes" id="UP000563898">
    <property type="component" value="Unassembled WGS sequence"/>
</dbReference>
<sequence length="148" mass="14952">MIAALVLIVVVAVLVVRSTGGGDSTASPTTTSTVSATSSTTTPTTTATTETTTEETTTSRVPAGAVVYQLTGSGDVAGVRYRKGSEFVIDPVTAAPWSMTTTVTGGSAELTAIVVRGPVTCTIMHGREQLTSTTSNGGLLRCVADLPN</sequence>
<organism evidence="2 3">
    <name type="scientific">Gordonia polyisoprenivorans</name>
    <dbReference type="NCBI Taxonomy" id="84595"/>
    <lineage>
        <taxon>Bacteria</taxon>
        <taxon>Bacillati</taxon>
        <taxon>Actinomycetota</taxon>
        <taxon>Actinomycetes</taxon>
        <taxon>Mycobacteriales</taxon>
        <taxon>Gordoniaceae</taxon>
        <taxon>Gordonia</taxon>
    </lineage>
</organism>
<name>A0A846WG23_9ACTN</name>
<protein>
    <recommendedName>
        <fullName evidence="4">MmpS family membrane protein</fullName>
    </recommendedName>
</protein>
<comment type="caution">
    <text evidence="2">The sequence shown here is derived from an EMBL/GenBank/DDBJ whole genome shotgun (WGS) entry which is preliminary data.</text>
</comment>
<dbReference type="EMBL" id="JAAXPC010000002">
    <property type="protein sequence ID" value="NKY00732.1"/>
    <property type="molecule type" value="Genomic_DNA"/>
</dbReference>
<evidence type="ECO:0000313" key="2">
    <source>
        <dbReference type="EMBL" id="NKY00732.1"/>
    </source>
</evidence>
<evidence type="ECO:0008006" key="4">
    <source>
        <dbReference type="Google" id="ProtNLM"/>
    </source>
</evidence>